<dbReference type="EMBL" id="CM042018">
    <property type="protein sequence ID" value="KAI3828106.1"/>
    <property type="molecule type" value="Genomic_DNA"/>
</dbReference>
<dbReference type="Proteomes" id="UP001056120">
    <property type="component" value="Linkage Group LG01"/>
</dbReference>
<gene>
    <name evidence="1" type="ORF">L1987_02203</name>
</gene>
<organism evidence="1 2">
    <name type="scientific">Smallanthus sonchifolius</name>
    <dbReference type="NCBI Taxonomy" id="185202"/>
    <lineage>
        <taxon>Eukaryota</taxon>
        <taxon>Viridiplantae</taxon>
        <taxon>Streptophyta</taxon>
        <taxon>Embryophyta</taxon>
        <taxon>Tracheophyta</taxon>
        <taxon>Spermatophyta</taxon>
        <taxon>Magnoliopsida</taxon>
        <taxon>eudicotyledons</taxon>
        <taxon>Gunneridae</taxon>
        <taxon>Pentapetalae</taxon>
        <taxon>asterids</taxon>
        <taxon>campanulids</taxon>
        <taxon>Asterales</taxon>
        <taxon>Asteraceae</taxon>
        <taxon>Asteroideae</taxon>
        <taxon>Heliantheae alliance</taxon>
        <taxon>Millerieae</taxon>
        <taxon>Smallanthus</taxon>
    </lineage>
</organism>
<evidence type="ECO:0000313" key="1">
    <source>
        <dbReference type="EMBL" id="KAI3828106.1"/>
    </source>
</evidence>
<sequence length="234" mass="25616">MEFLEEIQWVDEVDVVEVLALTLSKKGYVAISGNTVANLDHASLTFLATSALTLFTSSLIFVILMLPSSLGLNLPLATNSSLNFLFQALWIRSSLFKRVHYPEFGNRLRRLIILIFHLFLPVLTLSSSSEGVDDGISIVTIYSALVTIGSYVVSSSETLFLFFCCTSTLVEIPTNSSLVSPAVVVAASIFTSEVTKIHAIASWIATSKMLIHPPPPPPGRIGNRERNSNNRIDE</sequence>
<reference evidence="2" key="1">
    <citation type="journal article" date="2022" name="Mol. Ecol. Resour.">
        <title>The genomes of chicory, endive, great burdock and yacon provide insights into Asteraceae palaeo-polyploidization history and plant inulin production.</title>
        <authorList>
            <person name="Fan W."/>
            <person name="Wang S."/>
            <person name="Wang H."/>
            <person name="Wang A."/>
            <person name="Jiang F."/>
            <person name="Liu H."/>
            <person name="Zhao H."/>
            <person name="Xu D."/>
            <person name="Zhang Y."/>
        </authorList>
    </citation>
    <scope>NUCLEOTIDE SEQUENCE [LARGE SCALE GENOMIC DNA]</scope>
    <source>
        <strain evidence="2">cv. Yunnan</strain>
    </source>
</reference>
<comment type="caution">
    <text evidence="1">The sequence shown here is derived from an EMBL/GenBank/DDBJ whole genome shotgun (WGS) entry which is preliminary data.</text>
</comment>
<reference evidence="1 2" key="2">
    <citation type="journal article" date="2022" name="Mol. Ecol. Resour.">
        <title>The genomes of chicory, endive, great burdock and yacon provide insights into Asteraceae paleo-polyploidization history and plant inulin production.</title>
        <authorList>
            <person name="Fan W."/>
            <person name="Wang S."/>
            <person name="Wang H."/>
            <person name="Wang A."/>
            <person name="Jiang F."/>
            <person name="Liu H."/>
            <person name="Zhao H."/>
            <person name="Xu D."/>
            <person name="Zhang Y."/>
        </authorList>
    </citation>
    <scope>NUCLEOTIDE SEQUENCE [LARGE SCALE GENOMIC DNA]</scope>
    <source>
        <strain evidence="2">cv. Yunnan</strain>
        <tissue evidence="1">Leaves</tissue>
    </source>
</reference>
<proteinExistence type="predicted"/>
<evidence type="ECO:0000313" key="2">
    <source>
        <dbReference type="Proteomes" id="UP001056120"/>
    </source>
</evidence>
<protein>
    <submittedName>
        <fullName evidence="1">Uncharacterized protein</fullName>
    </submittedName>
</protein>
<keyword evidence="2" id="KW-1185">Reference proteome</keyword>
<name>A0ACB9K717_9ASTR</name>
<accession>A0ACB9K717</accession>